<dbReference type="Proteomes" id="UP000700596">
    <property type="component" value="Unassembled WGS sequence"/>
</dbReference>
<comment type="caution">
    <text evidence="4">The sequence shown here is derived from an EMBL/GenBank/DDBJ whole genome shotgun (WGS) entry which is preliminary data.</text>
</comment>
<proteinExistence type="predicted"/>
<name>A0A9P9D713_9PLEO</name>
<dbReference type="PANTHER" id="PTHR10545:SF29">
    <property type="entry name" value="GH14572P-RELATED"/>
    <property type="match status" value="1"/>
</dbReference>
<dbReference type="GO" id="GO:0008080">
    <property type="term" value="F:N-acetyltransferase activity"/>
    <property type="evidence" value="ECO:0007669"/>
    <property type="project" value="TreeGrafter"/>
</dbReference>
<keyword evidence="1" id="KW-0808">Transferase</keyword>
<accession>A0A9P9D713</accession>
<keyword evidence="2" id="KW-0012">Acyltransferase</keyword>
<dbReference type="EMBL" id="JAGMWT010000018">
    <property type="protein sequence ID" value="KAH7113753.1"/>
    <property type="molecule type" value="Genomic_DNA"/>
</dbReference>
<dbReference type="InterPro" id="IPR016181">
    <property type="entry name" value="Acyl_CoA_acyltransferase"/>
</dbReference>
<dbReference type="InterPro" id="IPR000182">
    <property type="entry name" value="GNAT_dom"/>
</dbReference>
<dbReference type="SUPFAM" id="SSF55729">
    <property type="entry name" value="Acyl-CoA N-acyltransferases (Nat)"/>
    <property type="match status" value="1"/>
</dbReference>
<dbReference type="PANTHER" id="PTHR10545">
    <property type="entry name" value="DIAMINE N-ACETYLTRANSFERASE"/>
    <property type="match status" value="1"/>
</dbReference>
<reference evidence="4" key="1">
    <citation type="journal article" date="2021" name="Nat. Commun.">
        <title>Genetic determinants of endophytism in the Arabidopsis root mycobiome.</title>
        <authorList>
            <person name="Mesny F."/>
            <person name="Miyauchi S."/>
            <person name="Thiergart T."/>
            <person name="Pickel B."/>
            <person name="Atanasova L."/>
            <person name="Karlsson M."/>
            <person name="Huettel B."/>
            <person name="Barry K.W."/>
            <person name="Haridas S."/>
            <person name="Chen C."/>
            <person name="Bauer D."/>
            <person name="Andreopoulos W."/>
            <person name="Pangilinan J."/>
            <person name="LaButti K."/>
            <person name="Riley R."/>
            <person name="Lipzen A."/>
            <person name="Clum A."/>
            <person name="Drula E."/>
            <person name="Henrissat B."/>
            <person name="Kohler A."/>
            <person name="Grigoriev I.V."/>
            <person name="Martin F.M."/>
            <person name="Hacquard S."/>
        </authorList>
    </citation>
    <scope>NUCLEOTIDE SEQUENCE</scope>
    <source>
        <strain evidence="4">MPI-CAGE-CH-0243</strain>
    </source>
</reference>
<dbReference type="PROSITE" id="PS51186">
    <property type="entry name" value="GNAT"/>
    <property type="match status" value="1"/>
</dbReference>
<gene>
    <name evidence="4" type="ORF">B0J11DRAFT_541264</name>
</gene>
<sequence>MSISIRAIEPGDKEAWLNLWEQYNEFCKRPLAQEITEITFSRIIDDSIRIYGAVAEDVNSHQIIGFVHWIPWLSTSSAKERVIIADLLVDKDMRGKGAGRLLVEHVFEYAKSISSTLVQWNAHHWNHQAHLLYDKVAEKTEYIVYRKAL</sequence>
<protein>
    <submittedName>
        <fullName evidence="4">GCN5-like N-acetyltransferase</fullName>
    </submittedName>
</protein>
<evidence type="ECO:0000256" key="2">
    <source>
        <dbReference type="ARBA" id="ARBA00023315"/>
    </source>
</evidence>
<dbReference type="GO" id="GO:0005737">
    <property type="term" value="C:cytoplasm"/>
    <property type="evidence" value="ECO:0007669"/>
    <property type="project" value="TreeGrafter"/>
</dbReference>
<evidence type="ECO:0000313" key="4">
    <source>
        <dbReference type="EMBL" id="KAH7113753.1"/>
    </source>
</evidence>
<dbReference type="InterPro" id="IPR051016">
    <property type="entry name" value="Diverse_Substrate_AcTransf"/>
</dbReference>
<feature type="domain" description="N-acetyltransferase" evidence="3">
    <location>
        <begin position="3"/>
        <end position="149"/>
    </location>
</feature>
<dbReference type="CDD" id="cd04301">
    <property type="entry name" value="NAT_SF"/>
    <property type="match status" value="1"/>
</dbReference>
<dbReference type="AlphaFoldDB" id="A0A9P9D713"/>
<evidence type="ECO:0000256" key="1">
    <source>
        <dbReference type="ARBA" id="ARBA00022679"/>
    </source>
</evidence>
<dbReference type="Pfam" id="PF00583">
    <property type="entry name" value="Acetyltransf_1"/>
    <property type="match status" value="1"/>
</dbReference>
<keyword evidence="5" id="KW-1185">Reference proteome</keyword>
<evidence type="ECO:0000313" key="5">
    <source>
        <dbReference type="Proteomes" id="UP000700596"/>
    </source>
</evidence>
<organism evidence="4 5">
    <name type="scientific">Dendryphion nanum</name>
    <dbReference type="NCBI Taxonomy" id="256645"/>
    <lineage>
        <taxon>Eukaryota</taxon>
        <taxon>Fungi</taxon>
        <taxon>Dikarya</taxon>
        <taxon>Ascomycota</taxon>
        <taxon>Pezizomycotina</taxon>
        <taxon>Dothideomycetes</taxon>
        <taxon>Pleosporomycetidae</taxon>
        <taxon>Pleosporales</taxon>
        <taxon>Torulaceae</taxon>
        <taxon>Dendryphion</taxon>
    </lineage>
</organism>
<dbReference type="Gene3D" id="3.40.630.30">
    <property type="match status" value="1"/>
</dbReference>
<dbReference type="OrthoDB" id="7305308at2759"/>
<evidence type="ECO:0000259" key="3">
    <source>
        <dbReference type="PROSITE" id="PS51186"/>
    </source>
</evidence>